<dbReference type="HOGENOM" id="CLU_042013_1_0_9"/>
<sequence length="426" mass="49411">MKKKKQNKSFKFQPFSLKQKKLLFFWEKGSPFADKDIVIADGAIRSGKTIAMICSFIRWTLKHFNGENFILAGKTIGALKKNVIGPMQQILNSWGLRYDYNRSENYITIGDNTYYMYDANNEKSQDRLQGLTAAGALADEVALFPQNFVDQMIGRCSVDGAKIFMNCNPGSPYHFVKTELIDKAKEKNILYMHFTMDDNLSLSEKVKERFRRMFSGVFFKRYILGLWVQAEGLIYDMFDEIKHKVQTIVRDYKEFYVSCDYGTQNATVFLLWGKCLDKWYLVDEYYYSGRDKGKQKTDNEYYDDLVGFVGDRRINSIVIDPSAASFIALIKKKGKFKVKHAKNDVLEGIRNVGSALNDMLIQFNDKCVNTFKEFFSYIWDEKAIQRGEDKPLKVMDHAMDAIRYFVNTVMFNSNKLKTMNKSLLGL</sequence>
<organism evidence="1 2">
    <name type="scientific">Clostridium scatologenes</name>
    <dbReference type="NCBI Taxonomy" id="1548"/>
    <lineage>
        <taxon>Bacteria</taxon>
        <taxon>Bacillati</taxon>
        <taxon>Bacillota</taxon>
        <taxon>Clostridia</taxon>
        <taxon>Eubacteriales</taxon>
        <taxon>Clostridiaceae</taxon>
        <taxon>Clostridium</taxon>
    </lineage>
</organism>
<dbReference type="AlphaFoldDB" id="A0A0E3GQG6"/>
<evidence type="ECO:0000313" key="1">
    <source>
        <dbReference type="EMBL" id="AKA68536.1"/>
    </source>
</evidence>
<dbReference type="Pfam" id="PF03237">
    <property type="entry name" value="Terminase_6N"/>
    <property type="match status" value="1"/>
</dbReference>
<accession>A0A0E3GQG6</accession>
<dbReference type="Gene3D" id="3.40.50.300">
    <property type="entry name" value="P-loop containing nucleotide triphosphate hydrolases"/>
    <property type="match status" value="1"/>
</dbReference>
<dbReference type="Gene3D" id="3.30.420.280">
    <property type="match status" value="1"/>
</dbReference>
<gene>
    <name evidence="1" type="ORF">CSCA_1411</name>
</gene>
<dbReference type="NCBIfam" id="TIGR01547">
    <property type="entry name" value="phage_term_2"/>
    <property type="match status" value="1"/>
</dbReference>
<evidence type="ECO:0000313" key="2">
    <source>
        <dbReference type="Proteomes" id="UP000033115"/>
    </source>
</evidence>
<dbReference type="KEGG" id="csq:CSCA_1411"/>
<name>A0A0E3GQG6_CLOSL</name>
<protein>
    <submittedName>
        <fullName evidence="1">Phage terminase, large subunit, pbsx family</fullName>
    </submittedName>
</protein>
<dbReference type="STRING" id="1548.CSCA_1411"/>
<proteinExistence type="predicted"/>
<dbReference type="InterPro" id="IPR006437">
    <property type="entry name" value="Phage_terminase_lsu"/>
</dbReference>
<dbReference type="Proteomes" id="UP000033115">
    <property type="component" value="Chromosome"/>
</dbReference>
<dbReference type="RefSeq" id="WP_029159963.1">
    <property type="nucleotide sequence ID" value="NZ_CP009933.1"/>
</dbReference>
<dbReference type="InterPro" id="IPR027417">
    <property type="entry name" value="P-loop_NTPase"/>
</dbReference>
<keyword evidence="2" id="KW-1185">Reference proteome</keyword>
<dbReference type="EMBL" id="CP009933">
    <property type="protein sequence ID" value="AKA68536.1"/>
    <property type="molecule type" value="Genomic_DNA"/>
</dbReference>
<reference evidence="1 2" key="1">
    <citation type="journal article" date="2015" name="J. Biotechnol.">
        <title>Complete genome sequence of a malodorant-producing acetogen, Clostridium scatologenes ATCC 25775(T).</title>
        <authorList>
            <person name="Zhu Z."/>
            <person name="Guo T."/>
            <person name="Zheng H."/>
            <person name="Song T."/>
            <person name="Ouyang P."/>
            <person name="Xie J."/>
        </authorList>
    </citation>
    <scope>NUCLEOTIDE SEQUENCE [LARGE SCALE GENOMIC DNA]</scope>
    <source>
        <strain evidence="1 2">ATCC 25775</strain>
    </source>
</reference>